<dbReference type="Proteomes" id="UP000430202">
    <property type="component" value="Unassembled WGS sequence"/>
</dbReference>
<sequence>MSNFKYKKMKKLLTVICLSLAFITAQAQEKKTLNVLAIGAHPDDCDSKFGGTAAMLAKMGYKVKFLALTNGDAGHQSMGGGPLAKKRRQEAIDAAKALGIAEYEVLDNHDGELFPTLNVRLEVIRRIRDWDADIVLGLRPNDYHPDHRNAGSVVQDAAYMNIVPNVAPDTPPLQKNPVFLYMSDHFKKPYPFQKDIAVIIDEVIDTKVKGLAAHDSQMFEWLPWTNGTDLSTIPEGEKERLAWLKEKWMNRKPNASTLEAVKKWYPNVDVSKVNHVEFFEICEYGKQPTDAEIKEMFPMLGSK</sequence>
<dbReference type="AlphaFoldDB" id="A0A653W939"/>
<protein>
    <submittedName>
        <fullName evidence="2">N-acetylglucosaminyl deacetylase, LmbE family</fullName>
    </submittedName>
</protein>
<keyword evidence="3" id="KW-1185">Reference proteome</keyword>
<dbReference type="EMBL" id="CABWLR010000006">
    <property type="protein sequence ID" value="VXC15053.1"/>
    <property type="molecule type" value="Genomic_DNA"/>
</dbReference>
<proteinExistence type="predicted"/>
<dbReference type="SUPFAM" id="SSF102588">
    <property type="entry name" value="LmbE-like"/>
    <property type="match status" value="1"/>
</dbReference>
<evidence type="ECO:0000313" key="3">
    <source>
        <dbReference type="Proteomes" id="UP000430202"/>
    </source>
</evidence>
<reference evidence="2 3" key="1">
    <citation type="submission" date="2019-10" db="EMBL/GenBank/DDBJ databases">
        <authorList>
            <person name="Karimi E."/>
        </authorList>
    </citation>
    <scope>NUCLEOTIDE SEQUENCE [LARGE SCALE GENOMIC DNA]</scope>
    <source>
        <strain evidence="2">Maribacter sp. 151</strain>
    </source>
</reference>
<feature type="signal peptide" evidence="1">
    <location>
        <begin position="1"/>
        <end position="27"/>
    </location>
</feature>
<dbReference type="PANTHER" id="PTHR12993">
    <property type="entry name" value="N-ACETYLGLUCOSAMINYL-PHOSPHATIDYLINOSITOL DE-N-ACETYLASE-RELATED"/>
    <property type="match status" value="1"/>
</dbReference>
<feature type="chain" id="PRO_5024794248" evidence="1">
    <location>
        <begin position="28"/>
        <end position="303"/>
    </location>
</feature>
<dbReference type="PANTHER" id="PTHR12993:SF11">
    <property type="entry name" value="N-ACETYLGLUCOSAMINYL-PHOSPHATIDYLINOSITOL DE-N-ACETYLASE"/>
    <property type="match status" value="1"/>
</dbReference>
<evidence type="ECO:0000256" key="1">
    <source>
        <dbReference type="SAM" id="SignalP"/>
    </source>
</evidence>
<dbReference type="InterPro" id="IPR003737">
    <property type="entry name" value="GlcNAc_PI_deacetylase-related"/>
</dbReference>
<evidence type="ECO:0000313" key="2">
    <source>
        <dbReference type="EMBL" id="VXC15053.1"/>
    </source>
</evidence>
<keyword evidence="1" id="KW-0732">Signal</keyword>
<dbReference type="Pfam" id="PF02585">
    <property type="entry name" value="PIG-L"/>
    <property type="match status" value="1"/>
</dbReference>
<dbReference type="Gene3D" id="3.40.50.10320">
    <property type="entry name" value="LmbE-like"/>
    <property type="match status" value="1"/>
</dbReference>
<dbReference type="GO" id="GO:0016811">
    <property type="term" value="F:hydrolase activity, acting on carbon-nitrogen (but not peptide) bonds, in linear amides"/>
    <property type="evidence" value="ECO:0007669"/>
    <property type="project" value="TreeGrafter"/>
</dbReference>
<organism evidence="2 3">
    <name type="scientific">Maribacter litoralis</name>
    <dbReference type="NCBI Taxonomy" id="2059726"/>
    <lineage>
        <taxon>Bacteria</taxon>
        <taxon>Pseudomonadati</taxon>
        <taxon>Bacteroidota</taxon>
        <taxon>Flavobacteriia</taxon>
        <taxon>Flavobacteriales</taxon>
        <taxon>Flavobacteriaceae</taxon>
        <taxon>Maribacter</taxon>
    </lineage>
</organism>
<dbReference type="InterPro" id="IPR024078">
    <property type="entry name" value="LmbE-like_dom_sf"/>
</dbReference>
<accession>A0A653W939</accession>
<name>A0A653W939_9FLAO</name>
<gene>
    <name evidence="2" type="ORF">MARI151_60178</name>
</gene>